<reference evidence="1" key="1">
    <citation type="journal article" date="2023" name="Plant J.">
        <title>The genome of the king protea, Protea cynaroides.</title>
        <authorList>
            <person name="Chang J."/>
            <person name="Duong T.A."/>
            <person name="Schoeman C."/>
            <person name="Ma X."/>
            <person name="Roodt D."/>
            <person name="Barker N."/>
            <person name="Li Z."/>
            <person name="Van de Peer Y."/>
            <person name="Mizrachi E."/>
        </authorList>
    </citation>
    <scope>NUCLEOTIDE SEQUENCE</scope>
    <source>
        <tissue evidence="1">Young leaves</tissue>
    </source>
</reference>
<proteinExistence type="predicted"/>
<dbReference type="Proteomes" id="UP001141806">
    <property type="component" value="Unassembled WGS sequence"/>
</dbReference>
<organism evidence="1 2">
    <name type="scientific">Protea cynaroides</name>
    <dbReference type="NCBI Taxonomy" id="273540"/>
    <lineage>
        <taxon>Eukaryota</taxon>
        <taxon>Viridiplantae</taxon>
        <taxon>Streptophyta</taxon>
        <taxon>Embryophyta</taxon>
        <taxon>Tracheophyta</taxon>
        <taxon>Spermatophyta</taxon>
        <taxon>Magnoliopsida</taxon>
        <taxon>Proteales</taxon>
        <taxon>Proteaceae</taxon>
        <taxon>Protea</taxon>
    </lineage>
</organism>
<dbReference type="AlphaFoldDB" id="A0A9Q0KB72"/>
<evidence type="ECO:0000313" key="1">
    <source>
        <dbReference type="EMBL" id="KAJ4967237.1"/>
    </source>
</evidence>
<comment type="caution">
    <text evidence="1">The sequence shown here is derived from an EMBL/GenBank/DDBJ whole genome shotgun (WGS) entry which is preliminary data.</text>
</comment>
<protein>
    <submittedName>
        <fullName evidence="1">Uncharacterized protein</fullName>
    </submittedName>
</protein>
<sequence>MADEGVVTFKISSAHIDRAILVEKEPCKVEARGQVSSHPHKVFTAQDLVPETKSMTGSDRFWEIDGENKYVAEVSHVSRLGLGACLNNLARARWLGLSELSKLEVEPSLLGHSSWSIRGEVDEEFVFKFHPPWPFVLACLKGSGWVFRSSNFTLLGHLSRPIRGEVDKYFVFKFHPP</sequence>
<keyword evidence="2" id="KW-1185">Reference proteome</keyword>
<name>A0A9Q0KB72_9MAGN</name>
<dbReference type="EMBL" id="JAMYWD010000007">
    <property type="protein sequence ID" value="KAJ4967237.1"/>
    <property type="molecule type" value="Genomic_DNA"/>
</dbReference>
<evidence type="ECO:0000313" key="2">
    <source>
        <dbReference type="Proteomes" id="UP001141806"/>
    </source>
</evidence>
<accession>A0A9Q0KB72</accession>
<gene>
    <name evidence="1" type="ORF">NE237_019086</name>
</gene>